<proteinExistence type="predicted"/>
<dbReference type="PANTHER" id="PTHR43546">
    <property type="entry name" value="UPF0173 METAL-DEPENDENT HYDROLASE MJ1163-RELATED"/>
    <property type="match status" value="1"/>
</dbReference>
<dbReference type="PANTHER" id="PTHR43546:SF3">
    <property type="entry name" value="UPF0173 METAL-DEPENDENT HYDROLASE MJ1163"/>
    <property type="match status" value="1"/>
</dbReference>
<name>A0A285EE48_9ACTN</name>
<dbReference type="InterPro" id="IPR036866">
    <property type="entry name" value="RibonucZ/Hydroxyglut_hydro"/>
</dbReference>
<dbReference type="SUPFAM" id="SSF56281">
    <property type="entry name" value="Metallo-hydrolase/oxidoreductase"/>
    <property type="match status" value="1"/>
</dbReference>
<dbReference type="AlphaFoldDB" id="A0A285EE48"/>
<dbReference type="Gene3D" id="3.60.15.10">
    <property type="entry name" value="Ribonuclease Z/Hydroxyacylglutathione hydrolase-like"/>
    <property type="match status" value="1"/>
</dbReference>
<keyword evidence="3" id="KW-1185">Reference proteome</keyword>
<feature type="domain" description="Metallo-beta-lactamase" evidence="1">
    <location>
        <begin position="13"/>
        <end position="95"/>
    </location>
</feature>
<evidence type="ECO:0000313" key="3">
    <source>
        <dbReference type="Proteomes" id="UP000219514"/>
    </source>
</evidence>
<dbReference type="InterPro" id="IPR050114">
    <property type="entry name" value="UPF0173_UPF0282_UlaG_hydrolase"/>
</dbReference>
<dbReference type="OrthoDB" id="9789133at2"/>
<dbReference type="Proteomes" id="UP000219514">
    <property type="component" value="Unassembled WGS sequence"/>
</dbReference>
<reference evidence="2 3" key="1">
    <citation type="submission" date="2017-09" db="EMBL/GenBank/DDBJ databases">
        <authorList>
            <person name="Ehlers B."/>
            <person name="Leendertz F.H."/>
        </authorList>
    </citation>
    <scope>NUCLEOTIDE SEQUENCE [LARGE SCALE GENOMIC DNA]</scope>
    <source>
        <strain evidence="2 3">DSM 46844</strain>
    </source>
</reference>
<sequence>MTARRQEPAADVTFLGVSTLLFDDGETAVLTDGFFSRPNVLQTLLGHVRPDPGRISAALARAGIDRLAAVIVLHSHYDHALDAATVATTTGADLLGSTSTRNIAIGARFPLDRFSLVVIGRPVRYGRFTFTALRARHSRHDIAPGRIDEPLTTPARMTRFRTGECYSLHVAHDDGAVLVHASANAVPGALTGHRATTVYLGIGTLGKQEDAFRDSYWRETVTAVHARHVVPIHWDDFTRSLDRPLRPLPRPLDDVPAALAWLRRRARAEDVSLTMPVLWEPAPLG</sequence>
<gene>
    <name evidence="2" type="ORF">SAMN06893097_10470</name>
</gene>
<protein>
    <submittedName>
        <fullName evidence="2">L-ascorbate metabolism protein UlaG, beta-lactamase superfamily</fullName>
    </submittedName>
</protein>
<dbReference type="EMBL" id="OBDO01000004">
    <property type="protein sequence ID" value="SNX96356.1"/>
    <property type="molecule type" value="Genomic_DNA"/>
</dbReference>
<evidence type="ECO:0000313" key="2">
    <source>
        <dbReference type="EMBL" id="SNX96356.1"/>
    </source>
</evidence>
<dbReference type="Pfam" id="PF00753">
    <property type="entry name" value="Lactamase_B"/>
    <property type="match status" value="1"/>
</dbReference>
<dbReference type="InterPro" id="IPR001279">
    <property type="entry name" value="Metallo-B-lactamas"/>
</dbReference>
<accession>A0A285EE48</accession>
<evidence type="ECO:0000259" key="1">
    <source>
        <dbReference type="Pfam" id="PF00753"/>
    </source>
</evidence>
<dbReference type="RefSeq" id="WP_097206388.1">
    <property type="nucleotide sequence ID" value="NZ_JACHXB010000002.1"/>
</dbReference>
<organism evidence="2 3">
    <name type="scientific">Geodermatophilus sabuli</name>
    <dbReference type="NCBI Taxonomy" id="1564158"/>
    <lineage>
        <taxon>Bacteria</taxon>
        <taxon>Bacillati</taxon>
        <taxon>Actinomycetota</taxon>
        <taxon>Actinomycetes</taxon>
        <taxon>Geodermatophilales</taxon>
        <taxon>Geodermatophilaceae</taxon>
        <taxon>Geodermatophilus</taxon>
    </lineage>
</organism>